<comment type="caution">
    <text evidence="7">The sequence shown here is derived from an EMBL/GenBank/DDBJ whole genome shotgun (WGS) entry which is preliminary data.</text>
</comment>
<keyword evidence="5" id="KW-0812">Transmembrane</keyword>
<dbReference type="PROSITE" id="PS01284">
    <property type="entry name" value="TNASE_2"/>
    <property type="match status" value="1"/>
</dbReference>
<feature type="region of interest" description="Disordered" evidence="4">
    <location>
        <begin position="88"/>
        <end position="154"/>
    </location>
</feature>
<keyword evidence="3" id="KW-0378">Hydrolase</keyword>
<sequence length="377" mass="41637">MKKPGCLGCLGYILAIGLALILIVYFFQNIVGFLGIGLFGLGAYTWYKSQKPIKQAHFSLGSIIIGLIVAFIWFGGYHNTSVFESDEDSEIASTEVKEKTKDTSTTELEDEKNNEEKKKQEKGQENKNASTSGTGSTTPVATKPKEQTEKPKNKYPLATVTRVVDGDTIEVSFNGKEEEIRMLLIDTPETKHPSKPVEKFGPEASDYAKQVLAGKQVGIQVGSEERDKYGRLLAYVWVGNTTYQEMVLEKGLAATAYLYNDLTMLEEFHKAQDIARNKKIGVWSIAGYAHVDHDHGFHYEKEVAAAKPAPKPVATAPKPKPKPVQTTPAPKQQCNIKGNQSGIYHVPGGQYYDITKAEEMFCSEAEAVAAGYRKSKR</sequence>
<reference evidence="8" key="1">
    <citation type="submission" date="2016-01" db="EMBL/GenBank/DDBJ databases">
        <title>Draft genome of Chromobacterium sp. F49.</title>
        <authorList>
            <person name="Hong K.W."/>
        </authorList>
    </citation>
    <scope>NUCLEOTIDE SEQUENCE [LARGE SCALE GENOMIC DNA]</scope>
    <source>
        <strain evidence="8">P7IIIA</strain>
    </source>
</reference>
<feature type="region of interest" description="Disordered" evidence="4">
    <location>
        <begin position="308"/>
        <end position="341"/>
    </location>
</feature>
<dbReference type="InterPro" id="IPR035437">
    <property type="entry name" value="SNase_OB-fold_sf"/>
</dbReference>
<dbReference type="InterPro" id="IPR016071">
    <property type="entry name" value="Staphylococal_nuclease_OB-fold"/>
</dbReference>
<feature type="compositionally biased region" description="Basic and acidic residues" evidence="4">
    <location>
        <begin position="143"/>
        <end position="152"/>
    </location>
</feature>
<feature type="transmembrane region" description="Helical" evidence="5">
    <location>
        <begin position="59"/>
        <end position="77"/>
    </location>
</feature>
<dbReference type="PANTHER" id="PTHR12302">
    <property type="entry name" value="EBNA2 BINDING PROTEIN P100"/>
    <property type="match status" value="1"/>
</dbReference>
<dbReference type="GO" id="GO:0004519">
    <property type="term" value="F:endonuclease activity"/>
    <property type="evidence" value="ECO:0007669"/>
    <property type="project" value="UniProtKB-KW"/>
</dbReference>
<dbReference type="EMBL" id="LRFC01000008">
    <property type="protein sequence ID" value="KZE67658.1"/>
    <property type="molecule type" value="Genomic_DNA"/>
</dbReference>
<keyword evidence="5" id="KW-0472">Membrane</keyword>
<dbReference type="Proteomes" id="UP000076567">
    <property type="component" value="Unassembled WGS sequence"/>
</dbReference>
<gene>
    <name evidence="7" type="ORF">AWM68_17955</name>
</gene>
<evidence type="ECO:0000256" key="5">
    <source>
        <dbReference type="SAM" id="Phobius"/>
    </source>
</evidence>
<dbReference type="GO" id="GO:0003676">
    <property type="term" value="F:nucleic acid binding"/>
    <property type="evidence" value="ECO:0007669"/>
    <property type="project" value="InterPro"/>
</dbReference>
<evidence type="ECO:0000256" key="2">
    <source>
        <dbReference type="ARBA" id="ARBA00022759"/>
    </source>
</evidence>
<feature type="compositionally biased region" description="Low complexity" evidence="4">
    <location>
        <begin position="308"/>
        <end position="333"/>
    </location>
</feature>
<keyword evidence="8" id="KW-1185">Reference proteome</keyword>
<keyword evidence="5" id="KW-1133">Transmembrane helix</keyword>
<evidence type="ECO:0000256" key="1">
    <source>
        <dbReference type="ARBA" id="ARBA00022722"/>
    </source>
</evidence>
<dbReference type="InterPro" id="IPR002071">
    <property type="entry name" value="Thermonucl_AS"/>
</dbReference>
<dbReference type="PANTHER" id="PTHR12302:SF3">
    <property type="entry name" value="SERINE_THREONINE-PROTEIN KINASE 31"/>
    <property type="match status" value="1"/>
</dbReference>
<dbReference type="RefSeq" id="WP_066238679.1">
    <property type="nucleotide sequence ID" value="NZ_LRFC01000008.1"/>
</dbReference>
<evidence type="ECO:0000313" key="8">
    <source>
        <dbReference type="Proteomes" id="UP000076567"/>
    </source>
</evidence>
<keyword evidence="2" id="KW-0255">Endonuclease</keyword>
<dbReference type="SMART" id="SM00318">
    <property type="entry name" value="SNc"/>
    <property type="match status" value="1"/>
</dbReference>
<dbReference type="PROSITE" id="PS01123">
    <property type="entry name" value="TNASE_1"/>
    <property type="match status" value="1"/>
</dbReference>
<keyword evidence="1" id="KW-0540">Nuclease</keyword>
<dbReference type="Gene3D" id="2.40.50.90">
    <property type="match status" value="1"/>
</dbReference>
<dbReference type="OrthoDB" id="4376109at2"/>
<protein>
    <recommendedName>
        <fullName evidence="6">TNase-like domain-containing protein</fullName>
    </recommendedName>
</protein>
<evidence type="ECO:0000313" key="7">
    <source>
        <dbReference type="EMBL" id="KZE67658.1"/>
    </source>
</evidence>
<proteinExistence type="predicted"/>
<feature type="compositionally biased region" description="Polar residues" evidence="4">
    <location>
        <begin position="129"/>
        <end position="140"/>
    </location>
</feature>
<name>A0A163RVI4_9BACL</name>
<dbReference type="PROSITE" id="PS50830">
    <property type="entry name" value="TNASE_3"/>
    <property type="match status" value="1"/>
</dbReference>
<evidence type="ECO:0000256" key="3">
    <source>
        <dbReference type="ARBA" id="ARBA00022801"/>
    </source>
</evidence>
<feature type="domain" description="TNase-like" evidence="6">
    <location>
        <begin position="154"/>
        <end position="285"/>
    </location>
</feature>
<dbReference type="GO" id="GO:0016787">
    <property type="term" value="F:hydrolase activity"/>
    <property type="evidence" value="ECO:0007669"/>
    <property type="project" value="UniProtKB-KW"/>
</dbReference>
<dbReference type="SUPFAM" id="SSF50199">
    <property type="entry name" value="Staphylococcal nuclease"/>
    <property type="match status" value="1"/>
</dbReference>
<evidence type="ECO:0000259" key="6">
    <source>
        <dbReference type="PROSITE" id="PS50830"/>
    </source>
</evidence>
<feature type="transmembrane region" description="Helical" evidence="5">
    <location>
        <begin position="7"/>
        <end position="24"/>
    </location>
</feature>
<feature type="compositionally biased region" description="Basic and acidic residues" evidence="4">
    <location>
        <begin position="95"/>
        <end position="104"/>
    </location>
</feature>
<dbReference type="AlphaFoldDB" id="A0A163RVI4"/>
<feature type="compositionally biased region" description="Basic and acidic residues" evidence="4">
    <location>
        <begin position="114"/>
        <end position="125"/>
    </location>
</feature>
<accession>A0A163RVI4</accession>
<evidence type="ECO:0000256" key="4">
    <source>
        <dbReference type="SAM" id="MobiDB-lite"/>
    </source>
</evidence>
<organism evidence="7 8">
    <name type="scientific">Fictibacillus phosphorivorans</name>
    <dbReference type="NCBI Taxonomy" id="1221500"/>
    <lineage>
        <taxon>Bacteria</taxon>
        <taxon>Bacillati</taxon>
        <taxon>Bacillota</taxon>
        <taxon>Bacilli</taxon>
        <taxon>Bacillales</taxon>
        <taxon>Fictibacillaceae</taxon>
        <taxon>Fictibacillus</taxon>
    </lineage>
</organism>
<dbReference type="Pfam" id="PF00565">
    <property type="entry name" value="SNase"/>
    <property type="match status" value="1"/>
</dbReference>
<feature type="transmembrane region" description="Helical" evidence="5">
    <location>
        <begin position="30"/>
        <end position="47"/>
    </location>
</feature>